<dbReference type="RefSeq" id="WP_188453999.1">
    <property type="nucleotide sequence ID" value="NZ_BMFR01000002.1"/>
</dbReference>
<accession>A0A917LXY9</accession>
<proteinExistence type="predicted"/>
<dbReference type="EMBL" id="BMFR01000002">
    <property type="protein sequence ID" value="GGG66236.1"/>
    <property type="molecule type" value="Genomic_DNA"/>
</dbReference>
<keyword evidence="1" id="KW-0812">Transmembrane</keyword>
<reference evidence="2" key="1">
    <citation type="journal article" date="2014" name="Int. J. Syst. Evol. Microbiol.">
        <title>Complete genome sequence of Corynebacterium casei LMG S-19264T (=DSM 44701T), isolated from a smear-ripened cheese.</title>
        <authorList>
            <consortium name="US DOE Joint Genome Institute (JGI-PGF)"/>
            <person name="Walter F."/>
            <person name="Albersmeier A."/>
            <person name="Kalinowski J."/>
            <person name="Ruckert C."/>
        </authorList>
    </citation>
    <scope>NUCLEOTIDE SEQUENCE</scope>
    <source>
        <strain evidence="2">CGMCC 1.12754</strain>
    </source>
</reference>
<evidence type="ECO:0000313" key="3">
    <source>
        <dbReference type="Proteomes" id="UP000622860"/>
    </source>
</evidence>
<feature type="transmembrane region" description="Helical" evidence="1">
    <location>
        <begin position="14"/>
        <end position="36"/>
    </location>
</feature>
<sequence length="65" mass="7515">MMEFLYFPEDKTEYIPGVISLIIFMIGAAVTMYIFIKKSKKEAQLVEKQYNLNASKNSDSDKETL</sequence>
<dbReference type="AlphaFoldDB" id="A0A917LXY9"/>
<protein>
    <submittedName>
        <fullName evidence="2">Uncharacterized protein</fullName>
    </submittedName>
</protein>
<comment type="caution">
    <text evidence="2">The sequence shown here is derived from an EMBL/GenBank/DDBJ whole genome shotgun (WGS) entry which is preliminary data.</text>
</comment>
<name>A0A917LXY9_9BACI</name>
<keyword evidence="3" id="KW-1185">Reference proteome</keyword>
<reference evidence="2" key="2">
    <citation type="submission" date="2020-09" db="EMBL/GenBank/DDBJ databases">
        <authorList>
            <person name="Sun Q."/>
            <person name="Zhou Y."/>
        </authorList>
    </citation>
    <scope>NUCLEOTIDE SEQUENCE</scope>
    <source>
        <strain evidence="2">CGMCC 1.12754</strain>
    </source>
</reference>
<gene>
    <name evidence="2" type="ORF">GCM10011398_07340</name>
</gene>
<keyword evidence="1" id="KW-1133">Transmembrane helix</keyword>
<dbReference type="Proteomes" id="UP000622860">
    <property type="component" value="Unassembled WGS sequence"/>
</dbReference>
<evidence type="ECO:0000313" key="2">
    <source>
        <dbReference type="EMBL" id="GGG66236.1"/>
    </source>
</evidence>
<organism evidence="2 3">
    <name type="scientific">Virgibacillus oceani</name>
    <dbReference type="NCBI Taxonomy" id="1479511"/>
    <lineage>
        <taxon>Bacteria</taxon>
        <taxon>Bacillati</taxon>
        <taxon>Bacillota</taxon>
        <taxon>Bacilli</taxon>
        <taxon>Bacillales</taxon>
        <taxon>Bacillaceae</taxon>
        <taxon>Virgibacillus</taxon>
    </lineage>
</organism>
<evidence type="ECO:0000256" key="1">
    <source>
        <dbReference type="SAM" id="Phobius"/>
    </source>
</evidence>
<keyword evidence="1" id="KW-0472">Membrane</keyword>